<feature type="domain" description="Glycosyltransferase 2-like" evidence="5">
    <location>
        <begin position="49"/>
        <end position="203"/>
    </location>
</feature>
<dbReference type="Proteomes" id="UP000320496">
    <property type="component" value="Chromosome"/>
</dbReference>
<feature type="transmembrane region" description="Helical" evidence="4">
    <location>
        <begin position="317"/>
        <end position="337"/>
    </location>
</feature>
<dbReference type="SUPFAM" id="SSF53448">
    <property type="entry name" value="Nucleotide-diphospho-sugar transferases"/>
    <property type="match status" value="1"/>
</dbReference>
<evidence type="ECO:0000256" key="3">
    <source>
        <dbReference type="ARBA" id="ARBA00022679"/>
    </source>
</evidence>
<dbReference type="KEGG" id="mri:Mal4_03670"/>
<dbReference type="PANTHER" id="PTHR43630">
    <property type="entry name" value="POLY-BETA-1,6-N-ACETYL-D-GLUCOSAMINE SYNTHASE"/>
    <property type="match status" value="1"/>
</dbReference>
<dbReference type="RefSeq" id="WP_145366786.1">
    <property type="nucleotide sequence ID" value="NZ_CP036275.1"/>
</dbReference>
<organism evidence="6 7">
    <name type="scientific">Maioricimonas rarisocia</name>
    <dbReference type="NCBI Taxonomy" id="2528026"/>
    <lineage>
        <taxon>Bacteria</taxon>
        <taxon>Pseudomonadati</taxon>
        <taxon>Planctomycetota</taxon>
        <taxon>Planctomycetia</taxon>
        <taxon>Planctomycetales</taxon>
        <taxon>Planctomycetaceae</taxon>
        <taxon>Maioricimonas</taxon>
    </lineage>
</organism>
<evidence type="ECO:0000256" key="4">
    <source>
        <dbReference type="SAM" id="Phobius"/>
    </source>
</evidence>
<accession>A0A517Z0S9</accession>
<proteinExistence type="inferred from homology"/>
<keyword evidence="4" id="KW-0812">Transmembrane</keyword>
<keyword evidence="3 6" id="KW-0808">Transferase</keyword>
<sequence length="403" mass="45978">MDIFLQSVFWASLLAIVTTYFGYPLVLVLARPLRRRHVIDESLPPSVTLVISAYNEAGVIREKIENALSLDYPRDQMEVMVISDESDDGTDEIVTEYADQGVRLFRQVPRRGKSMGLTRFVPEITSDVIVFSDANSIYKEDAIRKLVRHFADPKVGFTVGHQRYYDDQTQTTESESLYWRYETFLKTEECQLTSVVCGDGAIYAIRSELFEPLREDDINDFYLPLRIVVRGYRGIFDPEAVCYEQTADDFQGEFRRKIRIVNRSLTAVLRVPQALNPLRVGVFAPQLFIHKVIRWFVPFFLVATLITNAILARSSSMYQLLLMAQLSFYGLALLHLIPGLSRLKLTYVPYYFCLINYAAFRGVIGSLTGRRIAVWQPERPPEQEAAAIVSPQPVATTVKDSSP</sequence>
<dbReference type="InterPro" id="IPR001173">
    <property type="entry name" value="Glyco_trans_2-like"/>
</dbReference>
<dbReference type="Pfam" id="PF00535">
    <property type="entry name" value="Glycos_transf_2"/>
    <property type="match status" value="1"/>
</dbReference>
<dbReference type="AlphaFoldDB" id="A0A517Z0S9"/>
<keyword evidence="4" id="KW-1133">Transmembrane helix</keyword>
<evidence type="ECO:0000313" key="7">
    <source>
        <dbReference type="Proteomes" id="UP000320496"/>
    </source>
</evidence>
<keyword evidence="4" id="KW-0472">Membrane</keyword>
<dbReference type="EC" id="2.4.1.-" evidence="6"/>
<evidence type="ECO:0000313" key="6">
    <source>
        <dbReference type="EMBL" id="QDU36084.1"/>
    </source>
</evidence>
<keyword evidence="2 6" id="KW-0328">Glycosyltransferase</keyword>
<gene>
    <name evidence="6" type="ORF">Mal4_03670</name>
</gene>
<dbReference type="EMBL" id="CP036275">
    <property type="protein sequence ID" value="QDU36084.1"/>
    <property type="molecule type" value="Genomic_DNA"/>
</dbReference>
<protein>
    <submittedName>
        <fullName evidence="6">Beta-monoglucosyldiacylglycerol synthase</fullName>
        <ecNumber evidence="6">2.4.1.-</ecNumber>
    </submittedName>
</protein>
<dbReference type="InterPro" id="IPR029044">
    <property type="entry name" value="Nucleotide-diphossugar_trans"/>
</dbReference>
<dbReference type="GO" id="GO:0016757">
    <property type="term" value="F:glycosyltransferase activity"/>
    <property type="evidence" value="ECO:0007669"/>
    <property type="project" value="UniProtKB-KW"/>
</dbReference>
<reference evidence="6 7" key="1">
    <citation type="submission" date="2019-02" db="EMBL/GenBank/DDBJ databases">
        <title>Deep-cultivation of Planctomycetes and their phenomic and genomic characterization uncovers novel biology.</title>
        <authorList>
            <person name="Wiegand S."/>
            <person name="Jogler M."/>
            <person name="Boedeker C."/>
            <person name="Pinto D."/>
            <person name="Vollmers J."/>
            <person name="Rivas-Marin E."/>
            <person name="Kohn T."/>
            <person name="Peeters S.H."/>
            <person name="Heuer A."/>
            <person name="Rast P."/>
            <person name="Oberbeckmann S."/>
            <person name="Bunk B."/>
            <person name="Jeske O."/>
            <person name="Meyerdierks A."/>
            <person name="Storesund J.E."/>
            <person name="Kallscheuer N."/>
            <person name="Luecker S."/>
            <person name="Lage O.M."/>
            <person name="Pohl T."/>
            <person name="Merkel B.J."/>
            <person name="Hornburger P."/>
            <person name="Mueller R.-W."/>
            <person name="Bruemmer F."/>
            <person name="Labrenz M."/>
            <person name="Spormann A.M."/>
            <person name="Op den Camp H."/>
            <person name="Overmann J."/>
            <person name="Amann R."/>
            <person name="Jetten M.S.M."/>
            <person name="Mascher T."/>
            <person name="Medema M.H."/>
            <person name="Devos D.P."/>
            <person name="Kaster A.-K."/>
            <person name="Ovreas L."/>
            <person name="Rohde M."/>
            <person name="Galperin M.Y."/>
            <person name="Jogler C."/>
        </authorList>
    </citation>
    <scope>NUCLEOTIDE SEQUENCE [LARGE SCALE GENOMIC DNA]</scope>
    <source>
        <strain evidence="6 7">Mal4</strain>
    </source>
</reference>
<dbReference type="PANTHER" id="PTHR43630:SF1">
    <property type="entry name" value="POLY-BETA-1,6-N-ACETYL-D-GLUCOSAMINE SYNTHASE"/>
    <property type="match status" value="1"/>
</dbReference>
<evidence type="ECO:0000256" key="1">
    <source>
        <dbReference type="ARBA" id="ARBA00006739"/>
    </source>
</evidence>
<dbReference type="OrthoDB" id="9766299at2"/>
<feature type="transmembrane region" description="Helical" evidence="4">
    <location>
        <begin position="292"/>
        <end position="311"/>
    </location>
</feature>
<evidence type="ECO:0000256" key="2">
    <source>
        <dbReference type="ARBA" id="ARBA00022676"/>
    </source>
</evidence>
<comment type="similarity">
    <text evidence="1">Belongs to the glycosyltransferase 2 family.</text>
</comment>
<dbReference type="CDD" id="cd06439">
    <property type="entry name" value="CESA_like_1"/>
    <property type="match status" value="1"/>
</dbReference>
<feature type="transmembrane region" description="Helical" evidence="4">
    <location>
        <begin position="6"/>
        <end position="30"/>
    </location>
</feature>
<evidence type="ECO:0000259" key="5">
    <source>
        <dbReference type="Pfam" id="PF00535"/>
    </source>
</evidence>
<name>A0A517Z0S9_9PLAN</name>
<keyword evidence="7" id="KW-1185">Reference proteome</keyword>
<dbReference type="Gene3D" id="3.90.550.10">
    <property type="entry name" value="Spore Coat Polysaccharide Biosynthesis Protein SpsA, Chain A"/>
    <property type="match status" value="1"/>
</dbReference>